<sequence>MKSVLNYVTVAAFLLVSTVGFANGSEGTFGKRGIAKSEVEKKLIEVKLDPVFIKRGEKMFMNLLNLSQGRVILKVYDSQDRLIYNESIEGEMVVEKAFNFEKAFEDEYTIVVVDKLGTYEKTISVK</sequence>
<evidence type="ECO:0000313" key="2">
    <source>
        <dbReference type="EMBL" id="KQC29618.1"/>
    </source>
</evidence>
<evidence type="ECO:0000256" key="1">
    <source>
        <dbReference type="SAM" id="SignalP"/>
    </source>
</evidence>
<feature type="chain" id="PRO_5006188996" description="Secretion protein" evidence="1">
    <location>
        <begin position="23"/>
        <end position="126"/>
    </location>
</feature>
<keyword evidence="1" id="KW-0732">Signal</keyword>
<reference evidence="2 3" key="1">
    <citation type="submission" date="2015-04" db="EMBL/GenBank/DDBJ databases">
        <title>Complete genome of flavobacterium.</title>
        <authorList>
            <person name="Kwon Y.M."/>
            <person name="Kim S.-J."/>
        </authorList>
    </citation>
    <scope>NUCLEOTIDE SEQUENCE [LARGE SCALE GENOMIC DNA]</scope>
    <source>
        <strain evidence="2 3">DK169</strain>
    </source>
</reference>
<protein>
    <recommendedName>
        <fullName evidence="4">Secretion protein</fullName>
    </recommendedName>
</protein>
<accession>A0A0Q1BY20</accession>
<comment type="caution">
    <text evidence="2">The sequence shown here is derived from an EMBL/GenBank/DDBJ whole genome shotgun (WGS) entry which is preliminary data.</text>
</comment>
<gene>
    <name evidence="2" type="ORF">AAY42_06750</name>
</gene>
<dbReference type="Proteomes" id="UP000050827">
    <property type="component" value="Unassembled WGS sequence"/>
</dbReference>
<feature type="signal peptide" evidence="1">
    <location>
        <begin position="1"/>
        <end position="22"/>
    </location>
</feature>
<dbReference type="EMBL" id="LCTZ01000002">
    <property type="protein sequence ID" value="KQC29618.1"/>
    <property type="molecule type" value="Genomic_DNA"/>
</dbReference>
<proteinExistence type="predicted"/>
<dbReference type="STRING" id="346185.AAY42_06750"/>
<dbReference type="RefSeq" id="WP_055393561.1">
    <property type="nucleotide sequence ID" value="NZ_LCTZ01000002.1"/>
</dbReference>
<dbReference type="AlphaFoldDB" id="A0A0Q1BY20"/>
<name>A0A0Q1BY20_9FLAO</name>
<evidence type="ECO:0000313" key="3">
    <source>
        <dbReference type="Proteomes" id="UP000050827"/>
    </source>
</evidence>
<organism evidence="2 3">
    <name type="scientific">Flagellimonas eckloniae</name>
    <dbReference type="NCBI Taxonomy" id="346185"/>
    <lineage>
        <taxon>Bacteria</taxon>
        <taxon>Pseudomonadati</taxon>
        <taxon>Bacteroidota</taxon>
        <taxon>Flavobacteriia</taxon>
        <taxon>Flavobacteriales</taxon>
        <taxon>Flavobacteriaceae</taxon>
        <taxon>Flagellimonas</taxon>
    </lineage>
</organism>
<dbReference type="OrthoDB" id="1122048at2"/>
<keyword evidence="3" id="KW-1185">Reference proteome</keyword>
<evidence type="ECO:0008006" key="4">
    <source>
        <dbReference type="Google" id="ProtNLM"/>
    </source>
</evidence>